<evidence type="ECO:0000256" key="7">
    <source>
        <dbReference type="ARBA" id="ARBA00023128"/>
    </source>
</evidence>
<evidence type="ECO:0000256" key="5">
    <source>
        <dbReference type="ARBA" id="ARBA00022691"/>
    </source>
</evidence>
<dbReference type="KEGG" id="pcot:PCOAH_00017780"/>
<dbReference type="Gene3D" id="3.40.50.150">
    <property type="entry name" value="Vaccinia Virus protein VP39"/>
    <property type="match status" value="2"/>
</dbReference>
<keyword evidence="2" id="KW-0963">Cytoplasm</keyword>
<dbReference type="Proteomes" id="UP000092716">
    <property type="component" value="Chromosome 7"/>
</dbReference>
<sequence length="671" mass="77508">PYNYVEASLFSNAQLMFHGFLLLCPLLPLFLEHVISLRKKGKPTLSFVIMPNDVDIKTLSDVKEKVKHEKRTHCLVLNKYRVNDVLKNKEAKIWFLNVFRFPSVLKFREYEGSLIETGQYDGEVLRFIHSYVDGLGGGGTQVSDHMNGQVTDQMTDAPLEDCRIIPLNARFNKALQELLQREGKDVMEGLDMRPEEGDEGDPAQHDVTASDGTVQLNEGATPKDPKDEQCPTLEELFRVIKKEAIKIRIIQLQFGYDNMNTAEILRKVFPSESDVIHKYEMIGHIAHLNFCERFENHKKVIAEIILDKNKSIKTVINKKDTLKNVHRTFNIELLAGEKNYLTMLKENDIKVKLNYELIYWNSKLKKERDRIYDLVQNNSIIVDLFGGVGIFSLHLSKKKCLCFSNDINLHAYNFMNVNIKLNKRKSILTYNLDARAFVHMLLQLNIFSSDTSTLTMELSEQNWRNVSLDFINSPDHNHVDAGKGKKRGSDRDGHVDATPHADATTDKKKKLSHEDTNGPLGERTQGLEVTQQERENTHLERTKNDAKKTEEDAPPNETHKVDINLGIYGDVHVLMNLPQTAFEFLDVFRELLDMYSTDQKDQHGSCRRDQMRNVFIHCYFFSKPELFYEDAERNIRMQLRGLPREMKITEIRKVSPSKLMYVAEFNLKDVL</sequence>
<evidence type="ECO:0000256" key="3">
    <source>
        <dbReference type="ARBA" id="ARBA00022603"/>
    </source>
</evidence>
<feature type="compositionally biased region" description="Basic and acidic residues" evidence="10">
    <location>
        <begin position="475"/>
        <end position="516"/>
    </location>
</feature>
<evidence type="ECO:0000256" key="2">
    <source>
        <dbReference type="ARBA" id="ARBA00022490"/>
    </source>
</evidence>
<feature type="compositionally biased region" description="Basic and acidic residues" evidence="10">
    <location>
        <begin position="531"/>
        <end position="559"/>
    </location>
</feature>
<keyword evidence="8" id="KW-0539">Nucleus</keyword>
<dbReference type="OrthoDB" id="408788at2759"/>
<proteinExistence type="inferred from homology"/>
<evidence type="ECO:0000313" key="13">
    <source>
        <dbReference type="Proteomes" id="UP000092716"/>
    </source>
</evidence>
<evidence type="ECO:0000256" key="9">
    <source>
        <dbReference type="ARBA" id="ARBA00047783"/>
    </source>
</evidence>
<accession>A0A1B1DXS3</accession>
<comment type="similarity">
    <text evidence="1">Belongs to the class I-like SAM-binding methyltransferase superfamily. TRM5/TYW2 family.</text>
</comment>
<evidence type="ECO:0000313" key="12">
    <source>
        <dbReference type="EMBL" id="ANQ07558.1"/>
    </source>
</evidence>
<dbReference type="InterPro" id="IPR025792">
    <property type="entry name" value="tRNA_Gua_MeTrfase_euk"/>
</dbReference>
<keyword evidence="6" id="KW-0819">tRNA processing</keyword>
<dbReference type="InterPro" id="IPR030382">
    <property type="entry name" value="MeTrfase_TRM5/TYW2"/>
</dbReference>
<dbReference type="InterPro" id="IPR056744">
    <property type="entry name" value="TRM5/TYW2-like_N"/>
</dbReference>
<gene>
    <name evidence="12" type="ORF">PCOAH_00017780</name>
</gene>
<evidence type="ECO:0000256" key="1">
    <source>
        <dbReference type="ARBA" id="ARBA00009775"/>
    </source>
</evidence>
<dbReference type="GO" id="GO:0002939">
    <property type="term" value="P:tRNA N1-guanine methylation"/>
    <property type="evidence" value="ECO:0007669"/>
    <property type="project" value="TreeGrafter"/>
</dbReference>
<reference evidence="13" key="1">
    <citation type="submission" date="2016-06" db="EMBL/GenBank/DDBJ databases">
        <title>First high quality genome sequence of Plasmodium coatneyi using continuous long reads from single molecule, real-time sequencing.</title>
        <authorList>
            <person name="Chien J.-T."/>
            <person name="Pakala S.B."/>
            <person name="Geraldo J.A."/>
            <person name="Lapp S.A."/>
            <person name="Barnwell J.W."/>
            <person name="Kissinger J.C."/>
            <person name="Galinski M.R."/>
            <person name="Humphrey J.C."/>
        </authorList>
    </citation>
    <scope>NUCLEOTIDE SEQUENCE [LARGE SCALE GENOMIC DNA]</scope>
    <source>
        <strain evidence="13">Hackeri</strain>
    </source>
</reference>
<dbReference type="GeneID" id="30908504"/>
<dbReference type="Pfam" id="PF02475">
    <property type="entry name" value="TRM5-TYW2_MTfase"/>
    <property type="match status" value="1"/>
</dbReference>
<dbReference type="Pfam" id="PF25133">
    <property type="entry name" value="TYW2_N_2"/>
    <property type="match status" value="1"/>
</dbReference>
<organism evidence="12 13">
    <name type="scientific">Plasmodium coatneyi</name>
    <dbReference type="NCBI Taxonomy" id="208452"/>
    <lineage>
        <taxon>Eukaryota</taxon>
        <taxon>Sar</taxon>
        <taxon>Alveolata</taxon>
        <taxon>Apicomplexa</taxon>
        <taxon>Aconoidasida</taxon>
        <taxon>Haemosporida</taxon>
        <taxon>Plasmodiidae</taxon>
        <taxon>Plasmodium</taxon>
    </lineage>
</organism>
<keyword evidence="5" id="KW-0949">S-adenosyl-L-methionine</keyword>
<dbReference type="RefSeq" id="XP_019914253.1">
    <property type="nucleotide sequence ID" value="XM_020058587.1"/>
</dbReference>
<keyword evidence="7" id="KW-0496">Mitochondrion</keyword>
<dbReference type="GO" id="GO:0052906">
    <property type="term" value="F:tRNA (guanine(37)-N1)-methyltransferase activity"/>
    <property type="evidence" value="ECO:0007669"/>
    <property type="project" value="UniProtKB-EC"/>
</dbReference>
<keyword evidence="13" id="KW-1185">Reference proteome</keyword>
<dbReference type="InterPro" id="IPR029063">
    <property type="entry name" value="SAM-dependent_MTases_sf"/>
</dbReference>
<dbReference type="GO" id="GO:0070901">
    <property type="term" value="P:mitochondrial tRNA methylation"/>
    <property type="evidence" value="ECO:0007669"/>
    <property type="project" value="UniProtKB-ARBA"/>
</dbReference>
<dbReference type="AlphaFoldDB" id="A0A1B1DXS3"/>
<dbReference type="PANTHER" id="PTHR23245">
    <property type="entry name" value="TRNA METHYLTRANSFERASE"/>
    <property type="match status" value="1"/>
</dbReference>
<dbReference type="PROSITE" id="PS51684">
    <property type="entry name" value="SAM_MT_TRM5_TYW2"/>
    <property type="match status" value="1"/>
</dbReference>
<feature type="domain" description="SAM-dependent methyltransferase TRM5/TYW2-type" evidence="11">
    <location>
        <begin position="279"/>
        <end position="669"/>
    </location>
</feature>
<feature type="non-terminal residue" evidence="12">
    <location>
        <position position="1"/>
    </location>
</feature>
<name>A0A1B1DXS3_9APIC</name>
<dbReference type="PANTHER" id="PTHR23245:SF43">
    <property type="entry name" value="TRNA (GUANINE(37)-N1)-METHYLTRANSFERASE 2"/>
    <property type="match status" value="1"/>
</dbReference>
<feature type="region of interest" description="Disordered" evidence="10">
    <location>
        <begin position="474"/>
        <end position="559"/>
    </location>
</feature>
<evidence type="ECO:0000256" key="4">
    <source>
        <dbReference type="ARBA" id="ARBA00022679"/>
    </source>
</evidence>
<evidence type="ECO:0000259" key="11">
    <source>
        <dbReference type="PROSITE" id="PS51684"/>
    </source>
</evidence>
<dbReference type="GO" id="GO:0005739">
    <property type="term" value="C:mitochondrion"/>
    <property type="evidence" value="ECO:0007669"/>
    <property type="project" value="GOC"/>
</dbReference>
<evidence type="ECO:0000256" key="8">
    <source>
        <dbReference type="ARBA" id="ARBA00023242"/>
    </source>
</evidence>
<dbReference type="VEuPathDB" id="PlasmoDB:PCOAH_00017780"/>
<dbReference type="FunFam" id="3.30.300.110:FF:000001">
    <property type="entry name" value="tRNA (guanine(37)-N1)-methyltransferase"/>
    <property type="match status" value="1"/>
</dbReference>
<dbReference type="InterPro" id="IPR056743">
    <property type="entry name" value="TRM5-TYW2-like_MTfase"/>
</dbReference>
<evidence type="ECO:0000256" key="10">
    <source>
        <dbReference type="SAM" id="MobiDB-lite"/>
    </source>
</evidence>
<dbReference type="Gene3D" id="3.30.300.110">
    <property type="entry name" value="Met-10+ protein-like domains"/>
    <property type="match status" value="1"/>
</dbReference>
<dbReference type="EMBL" id="CP016245">
    <property type="protein sequence ID" value="ANQ07558.1"/>
    <property type="molecule type" value="Genomic_DNA"/>
</dbReference>
<keyword evidence="3 12" id="KW-0489">Methyltransferase</keyword>
<evidence type="ECO:0000256" key="6">
    <source>
        <dbReference type="ARBA" id="ARBA00022694"/>
    </source>
</evidence>
<feature type="region of interest" description="Disordered" evidence="10">
    <location>
        <begin position="191"/>
        <end position="229"/>
    </location>
</feature>
<keyword evidence="4 12" id="KW-0808">Transferase</keyword>
<dbReference type="SUPFAM" id="SSF53335">
    <property type="entry name" value="S-adenosyl-L-methionine-dependent methyltransferases"/>
    <property type="match status" value="1"/>
</dbReference>
<comment type="catalytic activity">
    <reaction evidence="9">
        <text>guanosine(37) in tRNA + S-adenosyl-L-methionine = N(1)-methylguanosine(37) in tRNA + S-adenosyl-L-homocysteine + H(+)</text>
        <dbReference type="Rhea" id="RHEA:36899"/>
        <dbReference type="Rhea" id="RHEA-COMP:10145"/>
        <dbReference type="Rhea" id="RHEA-COMP:10147"/>
        <dbReference type="ChEBI" id="CHEBI:15378"/>
        <dbReference type="ChEBI" id="CHEBI:57856"/>
        <dbReference type="ChEBI" id="CHEBI:59789"/>
        <dbReference type="ChEBI" id="CHEBI:73542"/>
        <dbReference type="ChEBI" id="CHEBI:74269"/>
        <dbReference type="EC" id="2.1.1.228"/>
    </reaction>
</comment>
<protein>
    <submittedName>
        <fullName evidence="12">tRNA (Guanine(37)-N1)-methyltransferase</fullName>
    </submittedName>
</protein>
<dbReference type="HAMAP" id="MF_03152">
    <property type="entry name" value="TRM5"/>
    <property type="match status" value="1"/>
</dbReference>